<dbReference type="InterPro" id="IPR023389">
    <property type="entry name" value="DOPA-like_sf"/>
</dbReference>
<dbReference type="InterPro" id="IPR014980">
    <property type="entry name" value="DOPA_dioxygen"/>
</dbReference>
<proteinExistence type="predicted"/>
<protein>
    <submittedName>
        <fullName evidence="1">DOPA-like domain-containing protein</fullName>
    </submittedName>
</protein>
<evidence type="ECO:0000313" key="1">
    <source>
        <dbReference type="EMBL" id="ORZ36464.1"/>
    </source>
</evidence>
<dbReference type="AlphaFoldDB" id="A0A1Y2HR88"/>
<dbReference type="PANTHER" id="PTHR36423:SF2">
    <property type="entry name" value="AFR070WP"/>
    <property type="match status" value="1"/>
</dbReference>
<reference evidence="1 2" key="1">
    <citation type="submission" date="2016-07" db="EMBL/GenBank/DDBJ databases">
        <title>Pervasive Adenine N6-methylation of Active Genes in Fungi.</title>
        <authorList>
            <consortium name="DOE Joint Genome Institute"/>
            <person name="Mondo S.J."/>
            <person name="Dannebaum R.O."/>
            <person name="Kuo R.C."/>
            <person name="Labutti K."/>
            <person name="Haridas S."/>
            <person name="Kuo A."/>
            <person name="Salamov A."/>
            <person name="Ahrendt S.R."/>
            <person name="Lipzen A."/>
            <person name="Sullivan W."/>
            <person name="Andreopoulos W.B."/>
            <person name="Clum A."/>
            <person name="Lindquist E."/>
            <person name="Daum C."/>
            <person name="Ramamoorthy G.K."/>
            <person name="Gryganskyi A."/>
            <person name="Culley D."/>
            <person name="Magnuson J.K."/>
            <person name="James T.Y."/>
            <person name="O'Malley M.A."/>
            <person name="Stajich J.E."/>
            <person name="Spatafora J.W."/>
            <person name="Visel A."/>
            <person name="Grigoriev I.V."/>
        </authorList>
    </citation>
    <scope>NUCLEOTIDE SEQUENCE [LARGE SCALE GENOMIC DNA]</scope>
    <source>
        <strain evidence="1 2">PL171</strain>
    </source>
</reference>
<sequence length="146" mass="16397">MTTSATTAPSVEWPKPITSYDVHIYWLPSSAKQRAEAMALKEKAQQLFPHLYHGKMWDRPIGPHPYNMFEIDIHNAADFATFVPWMALNHGSLSVLIHPQTGNDVQDHTTHALWLGQPVPLDIGMLQEFDDRKKAAAAAVGEVKKE</sequence>
<dbReference type="OrthoDB" id="9970095at2759"/>
<gene>
    <name evidence="1" type="ORF">BCR44DRAFT_27119</name>
</gene>
<dbReference type="Gene3D" id="3.30.70.1240">
    <property type="entry name" value="DOPA-like domains"/>
    <property type="match status" value="1"/>
</dbReference>
<name>A0A1Y2HR88_9FUNG</name>
<comment type="caution">
    <text evidence="1">The sequence shown here is derived from an EMBL/GenBank/DDBJ whole genome shotgun (WGS) entry which is preliminary data.</text>
</comment>
<dbReference type="SUPFAM" id="SSF143410">
    <property type="entry name" value="DOPA-like"/>
    <property type="match status" value="1"/>
</dbReference>
<dbReference type="Pfam" id="PF08883">
    <property type="entry name" value="DOPA_dioxygen"/>
    <property type="match status" value="1"/>
</dbReference>
<accession>A0A1Y2HR88</accession>
<dbReference type="EMBL" id="MCFL01000017">
    <property type="protein sequence ID" value="ORZ36464.1"/>
    <property type="molecule type" value="Genomic_DNA"/>
</dbReference>
<organism evidence="1 2">
    <name type="scientific">Catenaria anguillulae PL171</name>
    <dbReference type="NCBI Taxonomy" id="765915"/>
    <lineage>
        <taxon>Eukaryota</taxon>
        <taxon>Fungi</taxon>
        <taxon>Fungi incertae sedis</taxon>
        <taxon>Blastocladiomycota</taxon>
        <taxon>Blastocladiomycetes</taxon>
        <taxon>Blastocladiales</taxon>
        <taxon>Catenariaceae</taxon>
        <taxon>Catenaria</taxon>
    </lineage>
</organism>
<dbReference type="Proteomes" id="UP000193411">
    <property type="component" value="Unassembled WGS sequence"/>
</dbReference>
<evidence type="ECO:0000313" key="2">
    <source>
        <dbReference type="Proteomes" id="UP000193411"/>
    </source>
</evidence>
<keyword evidence="2" id="KW-1185">Reference proteome</keyword>
<dbReference type="PANTHER" id="PTHR36423">
    <property type="entry name" value="AFR070WP"/>
    <property type="match status" value="1"/>
</dbReference>